<comment type="similarity">
    <text evidence="1">Belongs to the sigma-70 factor family. ECF subfamily.</text>
</comment>
<gene>
    <name evidence="7" type="ORF">DU508_04670</name>
</gene>
<keyword evidence="8" id="KW-1185">Reference proteome</keyword>
<reference evidence="7 8" key="1">
    <citation type="submission" date="2018-07" db="EMBL/GenBank/DDBJ databases">
        <title>Pedobacter sp. nov., isolated from soil.</title>
        <authorList>
            <person name="Zhou L.Y."/>
            <person name="Du Z.J."/>
        </authorList>
    </citation>
    <scope>NUCLEOTIDE SEQUENCE [LARGE SCALE GENOMIC DNA]</scope>
    <source>
        <strain evidence="7 8">JDX94</strain>
    </source>
</reference>
<dbReference type="EMBL" id="QPKV01000002">
    <property type="protein sequence ID" value="RDC58236.1"/>
    <property type="molecule type" value="Genomic_DNA"/>
</dbReference>
<dbReference type="OrthoDB" id="679904at2"/>
<keyword evidence="4" id="KW-0804">Transcription</keyword>
<dbReference type="InterPro" id="IPR007627">
    <property type="entry name" value="RNA_pol_sigma70_r2"/>
</dbReference>
<dbReference type="GO" id="GO:0016987">
    <property type="term" value="F:sigma factor activity"/>
    <property type="evidence" value="ECO:0007669"/>
    <property type="project" value="UniProtKB-KW"/>
</dbReference>
<dbReference type="InterPro" id="IPR036388">
    <property type="entry name" value="WH-like_DNA-bd_sf"/>
</dbReference>
<dbReference type="Gene3D" id="1.10.1740.10">
    <property type="match status" value="1"/>
</dbReference>
<dbReference type="NCBIfam" id="TIGR02937">
    <property type="entry name" value="sigma70-ECF"/>
    <property type="match status" value="1"/>
</dbReference>
<evidence type="ECO:0000259" key="6">
    <source>
        <dbReference type="Pfam" id="PF08281"/>
    </source>
</evidence>
<dbReference type="Pfam" id="PF08281">
    <property type="entry name" value="Sigma70_r4_2"/>
    <property type="match status" value="1"/>
</dbReference>
<dbReference type="Gene3D" id="1.10.10.10">
    <property type="entry name" value="Winged helix-like DNA-binding domain superfamily/Winged helix DNA-binding domain"/>
    <property type="match status" value="1"/>
</dbReference>
<organism evidence="7 8">
    <name type="scientific">Pedobacter chinensis</name>
    <dbReference type="NCBI Taxonomy" id="2282421"/>
    <lineage>
        <taxon>Bacteria</taxon>
        <taxon>Pseudomonadati</taxon>
        <taxon>Bacteroidota</taxon>
        <taxon>Sphingobacteriia</taxon>
        <taxon>Sphingobacteriales</taxon>
        <taxon>Sphingobacteriaceae</taxon>
        <taxon>Pedobacter</taxon>
    </lineage>
</organism>
<dbReference type="Pfam" id="PF04542">
    <property type="entry name" value="Sigma70_r2"/>
    <property type="match status" value="1"/>
</dbReference>
<dbReference type="GO" id="GO:0006352">
    <property type="term" value="P:DNA-templated transcription initiation"/>
    <property type="evidence" value="ECO:0007669"/>
    <property type="project" value="InterPro"/>
</dbReference>
<accession>A0A369Q575</accession>
<dbReference type="PANTHER" id="PTHR43133">
    <property type="entry name" value="RNA POLYMERASE ECF-TYPE SIGMA FACTO"/>
    <property type="match status" value="1"/>
</dbReference>
<dbReference type="SUPFAM" id="SSF88659">
    <property type="entry name" value="Sigma3 and sigma4 domains of RNA polymerase sigma factors"/>
    <property type="match status" value="1"/>
</dbReference>
<evidence type="ECO:0000313" key="8">
    <source>
        <dbReference type="Proteomes" id="UP000253961"/>
    </source>
</evidence>
<dbReference type="Proteomes" id="UP000253961">
    <property type="component" value="Unassembled WGS sequence"/>
</dbReference>
<dbReference type="AlphaFoldDB" id="A0A369Q575"/>
<dbReference type="InterPro" id="IPR013249">
    <property type="entry name" value="RNA_pol_sigma70_r4_t2"/>
</dbReference>
<evidence type="ECO:0000313" key="7">
    <source>
        <dbReference type="EMBL" id="RDC58236.1"/>
    </source>
</evidence>
<dbReference type="SUPFAM" id="SSF88946">
    <property type="entry name" value="Sigma2 domain of RNA polymerase sigma factors"/>
    <property type="match status" value="1"/>
</dbReference>
<evidence type="ECO:0000256" key="3">
    <source>
        <dbReference type="ARBA" id="ARBA00023082"/>
    </source>
</evidence>
<evidence type="ECO:0000256" key="4">
    <source>
        <dbReference type="ARBA" id="ARBA00023163"/>
    </source>
</evidence>
<dbReference type="PANTHER" id="PTHR43133:SF46">
    <property type="entry name" value="RNA POLYMERASE SIGMA-70 FACTOR ECF SUBFAMILY"/>
    <property type="match status" value="1"/>
</dbReference>
<name>A0A369Q575_9SPHI</name>
<keyword evidence="3" id="KW-0731">Sigma factor</keyword>
<proteinExistence type="inferred from homology"/>
<evidence type="ECO:0000259" key="5">
    <source>
        <dbReference type="Pfam" id="PF04542"/>
    </source>
</evidence>
<dbReference type="InterPro" id="IPR013325">
    <property type="entry name" value="RNA_pol_sigma_r2"/>
</dbReference>
<evidence type="ECO:0000256" key="1">
    <source>
        <dbReference type="ARBA" id="ARBA00010641"/>
    </source>
</evidence>
<dbReference type="GO" id="GO:0003677">
    <property type="term" value="F:DNA binding"/>
    <property type="evidence" value="ECO:0007669"/>
    <property type="project" value="InterPro"/>
</dbReference>
<dbReference type="InterPro" id="IPR013324">
    <property type="entry name" value="RNA_pol_sigma_r3/r4-like"/>
</dbReference>
<sequence length="192" mass="22283">MSSSNEMDDDVDLLLRLKRGDRLAFEFIFKKYWTFVYDSAFRRLKDHAVAEDVTQDVFVQLWTAGQATIIINLKSYLFISVRNKVIRLFQRQSKFVPIEDMLAQLKLGASERSDANLLYKELSLAYEALILQLSAQQQIIYDLKFTQNLSADEIAQRLGLSPKTVRNQIGKINYKLRTSLFSLLFIILFLSL</sequence>
<evidence type="ECO:0000256" key="2">
    <source>
        <dbReference type="ARBA" id="ARBA00023015"/>
    </source>
</evidence>
<dbReference type="InterPro" id="IPR039425">
    <property type="entry name" value="RNA_pol_sigma-70-like"/>
</dbReference>
<keyword evidence="2" id="KW-0805">Transcription regulation</keyword>
<protein>
    <submittedName>
        <fullName evidence="7">HTH domain-containing protein</fullName>
    </submittedName>
</protein>
<dbReference type="InterPro" id="IPR014284">
    <property type="entry name" value="RNA_pol_sigma-70_dom"/>
</dbReference>
<comment type="caution">
    <text evidence="7">The sequence shown here is derived from an EMBL/GenBank/DDBJ whole genome shotgun (WGS) entry which is preliminary data.</text>
</comment>
<feature type="domain" description="RNA polymerase sigma factor 70 region 4 type 2" evidence="6">
    <location>
        <begin position="125"/>
        <end position="169"/>
    </location>
</feature>
<feature type="domain" description="RNA polymerase sigma-70 region 2" evidence="5">
    <location>
        <begin position="29"/>
        <end position="94"/>
    </location>
</feature>
<dbReference type="RefSeq" id="WP_115401647.1">
    <property type="nucleotide sequence ID" value="NZ_QPKV01000002.1"/>
</dbReference>